<dbReference type="EMBL" id="JASUXU010000259">
    <property type="protein sequence ID" value="KAK0301803.1"/>
    <property type="molecule type" value="Genomic_DNA"/>
</dbReference>
<feature type="region of interest" description="Disordered" evidence="1">
    <location>
        <begin position="110"/>
        <end position="153"/>
    </location>
</feature>
<accession>A0AAN6F6M4</accession>
<name>A0AAN6F6M4_9PEZI</name>
<sequence length="153" mass="16893">MRKSIPLAIKNRSEVPKFGVERSTISKILKHGEKYLSSDESGCSPVSIKRRRMADLRPALSSSAKREDHNNPRLKNAMILEKAQAFTSATNVPSQILTLGWVQRFSLQNDPADARSPERSGSINGPKSFPPADLSSRTAPTLPWTSPQAIVRE</sequence>
<evidence type="ECO:0000256" key="1">
    <source>
        <dbReference type="SAM" id="MobiDB-lite"/>
    </source>
</evidence>
<reference evidence="2" key="1">
    <citation type="submission" date="2021-12" db="EMBL/GenBank/DDBJ databases">
        <title>Black yeast isolated from Biological Soil Crust.</title>
        <authorList>
            <person name="Kurbessoian T."/>
        </authorList>
    </citation>
    <scope>NUCLEOTIDE SEQUENCE</scope>
    <source>
        <strain evidence="2">CCFEE 5208</strain>
    </source>
</reference>
<comment type="caution">
    <text evidence="2">The sequence shown here is derived from an EMBL/GenBank/DDBJ whole genome shotgun (WGS) entry which is preliminary data.</text>
</comment>
<feature type="region of interest" description="Disordered" evidence="1">
    <location>
        <begin position="36"/>
        <end position="73"/>
    </location>
</feature>
<dbReference type="AlphaFoldDB" id="A0AAN6F6M4"/>
<evidence type="ECO:0000313" key="3">
    <source>
        <dbReference type="Proteomes" id="UP001168146"/>
    </source>
</evidence>
<evidence type="ECO:0000313" key="2">
    <source>
        <dbReference type="EMBL" id="KAK0301803.1"/>
    </source>
</evidence>
<proteinExistence type="predicted"/>
<feature type="compositionally biased region" description="Polar residues" evidence="1">
    <location>
        <begin position="135"/>
        <end position="153"/>
    </location>
</feature>
<organism evidence="2 3">
    <name type="scientific">Friedmanniomyces endolithicus</name>
    <dbReference type="NCBI Taxonomy" id="329885"/>
    <lineage>
        <taxon>Eukaryota</taxon>
        <taxon>Fungi</taxon>
        <taxon>Dikarya</taxon>
        <taxon>Ascomycota</taxon>
        <taxon>Pezizomycotina</taxon>
        <taxon>Dothideomycetes</taxon>
        <taxon>Dothideomycetidae</taxon>
        <taxon>Mycosphaerellales</taxon>
        <taxon>Teratosphaeriaceae</taxon>
        <taxon>Friedmanniomyces</taxon>
    </lineage>
</organism>
<dbReference type="Gene3D" id="1.10.10.60">
    <property type="entry name" value="Homeodomain-like"/>
    <property type="match status" value="1"/>
</dbReference>
<protein>
    <recommendedName>
        <fullName evidence="4">HTH CENPB-type domain-containing protein</fullName>
    </recommendedName>
</protein>
<gene>
    <name evidence="2" type="ORF">LTR82_018112</name>
</gene>
<evidence type="ECO:0008006" key="4">
    <source>
        <dbReference type="Google" id="ProtNLM"/>
    </source>
</evidence>
<dbReference type="Proteomes" id="UP001168146">
    <property type="component" value="Unassembled WGS sequence"/>
</dbReference>
<feature type="non-terminal residue" evidence="2">
    <location>
        <position position="153"/>
    </location>
</feature>